<keyword evidence="5 7" id="KW-0547">Nucleotide-binding</keyword>
<name>A0A7C3UV03_UNCW3</name>
<gene>
    <name evidence="7 9" type="primary">surE</name>
    <name evidence="9" type="ORF">ENX07_04280</name>
</gene>
<dbReference type="GO" id="GO:0008253">
    <property type="term" value="F:5'-nucleotidase activity"/>
    <property type="evidence" value="ECO:0007669"/>
    <property type="project" value="UniProtKB-UniRule"/>
</dbReference>
<feature type="binding site" evidence="7">
    <location>
        <position position="11"/>
    </location>
    <ligand>
        <name>a divalent metal cation</name>
        <dbReference type="ChEBI" id="CHEBI:60240"/>
    </ligand>
</feature>
<dbReference type="GO" id="GO:0008254">
    <property type="term" value="F:3'-nucleotidase activity"/>
    <property type="evidence" value="ECO:0007669"/>
    <property type="project" value="TreeGrafter"/>
</dbReference>
<feature type="domain" description="Survival protein SurE-like phosphatase/nucleotidase" evidence="8">
    <location>
        <begin position="6"/>
        <end position="184"/>
    </location>
</feature>
<comment type="similarity">
    <text evidence="2 7">Belongs to the SurE nucleotidase family.</text>
</comment>
<dbReference type="GO" id="GO:0005737">
    <property type="term" value="C:cytoplasm"/>
    <property type="evidence" value="ECO:0007669"/>
    <property type="project" value="UniProtKB-SubCell"/>
</dbReference>
<dbReference type="NCBIfam" id="TIGR00087">
    <property type="entry name" value="surE"/>
    <property type="match status" value="1"/>
</dbReference>
<evidence type="ECO:0000256" key="7">
    <source>
        <dbReference type="HAMAP-Rule" id="MF_00060"/>
    </source>
</evidence>
<dbReference type="EMBL" id="DTMQ01000027">
    <property type="protein sequence ID" value="HGE99269.1"/>
    <property type="molecule type" value="Genomic_DNA"/>
</dbReference>
<dbReference type="GO" id="GO:0046872">
    <property type="term" value="F:metal ion binding"/>
    <property type="evidence" value="ECO:0007669"/>
    <property type="project" value="UniProtKB-UniRule"/>
</dbReference>
<dbReference type="InterPro" id="IPR036523">
    <property type="entry name" value="SurE-like_sf"/>
</dbReference>
<evidence type="ECO:0000256" key="4">
    <source>
        <dbReference type="ARBA" id="ARBA00022723"/>
    </source>
</evidence>
<comment type="cofactor">
    <cofactor evidence="7">
        <name>a divalent metal cation</name>
        <dbReference type="ChEBI" id="CHEBI:60240"/>
    </cofactor>
    <text evidence="7">Binds 1 divalent metal cation per subunit.</text>
</comment>
<evidence type="ECO:0000256" key="5">
    <source>
        <dbReference type="ARBA" id="ARBA00022741"/>
    </source>
</evidence>
<dbReference type="PANTHER" id="PTHR30457:SF12">
    <property type="entry name" value="5'_3'-NUCLEOTIDASE SURE"/>
    <property type="match status" value="1"/>
</dbReference>
<feature type="binding site" evidence="7">
    <location>
        <position position="12"/>
    </location>
    <ligand>
        <name>a divalent metal cation</name>
        <dbReference type="ChEBI" id="CHEBI:60240"/>
    </ligand>
</feature>
<evidence type="ECO:0000256" key="2">
    <source>
        <dbReference type="ARBA" id="ARBA00011062"/>
    </source>
</evidence>
<dbReference type="InterPro" id="IPR002828">
    <property type="entry name" value="SurE-like_Pase/nucleotidase"/>
</dbReference>
<dbReference type="EC" id="3.1.3.5" evidence="7"/>
<reference evidence="9" key="1">
    <citation type="journal article" date="2020" name="mSystems">
        <title>Genome- and Community-Level Interaction Insights into Carbon Utilization and Element Cycling Functions of Hydrothermarchaeota in Hydrothermal Sediment.</title>
        <authorList>
            <person name="Zhou Z."/>
            <person name="Liu Y."/>
            <person name="Xu W."/>
            <person name="Pan J."/>
            <person name="Luo Z.H."/>
            <person name="Li M."/>
        </authorList>
    </citation>
    <scope>NUCLEOTIDE SEQUENCE [LARGE SCALE GENOMIC DNA]</scope>
    <source>
        <strain evidence="9">SpSt-906</strain>
    </source>
</reference>
<dbReference type="Gene3D" id="3.40.1210.10">
    <property type="entry name" value="Survival protein SurE-like phosphatase/nucleotidase"/>
    <property type="match status" value="1"/>
</dbReference>
<evidence type="ECO:0000256" key="6">
    <source>
        <dbReference type="ARBA" id="ARBA00022801"/>
    </source>
</evidence>
<dbReference type="SUPFAM" id="SSF64167">
    <property type="entry name" value="SurE-like"/>
    <property type="match status" value="1"/>
</dbReference>
<keyword evidence="6 7" id="KW-0378">Hydrolase</keyword>
<sequence length="252" mass="28419">MEKKVILLTNDDGIQAPGLQFLYQAVKDLGPIRVCAPLTNQSAASHSFTLRKPIKVCRLRKDWFGVAGTPTDAVLISYHGLFQKKIKLVISGINDSPNLGEDVLYSGTVAAAIEGTILGIPSFAISVLNKKSFQFSEEIKEIVVNLVKEITRRGLPKKTFLNVNIPDQRIKGIRITTLGKRIYRDMAIKTKNERNEVCYIIDGSMDYLPHRGTDFEAVYSGYVSITPLHLDMTHYQELRRYQKRFEKLFPSA</sequence>
<dbReference type="PANTHER" id="PTHR30457">
    <property type="entry name" value="5'-NUCLEOTIDASE SURE"/>
    <property type="match status" value="1"/>
</dbReference>
<feature type="binding site" evidence="7">
    <location>
        <position position="94"/>
    </location>
    <ligand>
        <name>a divalent metal cation</name>
        <dbReference type="ChEBI" id="CHEBI:60240"/>
    </ligand>
</feature>
<dbReference type="InterPro" id="IPR030048">
    <property type="entry name" value="SurE"/>
</dbReference>
<dbReference type="GO" id="GO:0000166">
    <property type="term" value="F:nucleotide binding"/>
    <property type="evidence" value="ECO:0007669"/>
    <property type="project" value="UniProtKB-KW"/>
</dbReference>
<keyword evidence="3 7" id="KW-0963">Cytoplasm</keyword>
<comment type="catalytic activity">
    <reaction evidence="1 7">
        <text>a ribonucleoside 5'-phosphate + H2O = a ribonucleoside + phosphate</text>
        <dbReference type="Rhea" id="RHEA:12484"/>
        <dbReference type="ChEBI" id="CHEBI:15377"/>
        <dbReference type="ChEBI" id="CHEBI:18254"/>
        <dbReference type="ChEBI" id="CHEBI:43474"/>
        <dbReference type="ChEBI" id="CHEBI:58043"/>
        <dbReference type="EC" id="3.1.3.5"/>
    </reaction>
</comment>
<evidence type="ECO:0000256" key="3">
    <source>
        <dbReference type="ARBA" id="ARBA00022490"/>
    </source>
</evidence>
<feature type="binding site" evidence="7">
    <location>
        <position position="42"/>
    </location>
    <ligand>
        <name>a divalent metal cation</name>
        <dbReference type="ChEBI" id="CHEBI:60240"/>
    </ligand>
</feature>
<dbReference type="NCBIfam" id="NF001490">
    <property type="entry name" value="PRK00346.1-4"/>
    <property type="match status" value="1"/>
</dbReference>
<dbReference type="GO" id="GO:0004309">
    <property type="term" value="F:exopolyphosphatase activity"/>
    <property type="evidence" value="ECO:0007669"/>
    <property type="project" value="TreeGrafter"/>
</dbReference>
<dbReference type="Pfam" id="PF01975">
    <property type="entry name" value="SurE"/>
    <property type="match status" value="1"/>
</dbReference>
<comment type="function">
    <text evidence="7">Nucleotidase that shows phosphatase activity on nucleoside 5'-monophosphates.</text>
</comment>
<proteinExistence type="inferred from homology"/>
<protein>
    <recommendedName>
        <fullName evidence="7">5'-nucleotidase SurE</fullName>
        <ecNumber evidence="7">3.1.3.5</ecNumber>
    </recommendedName>
    <alternativeName>
        <fullName evidence="7">Nucleoside 5'-monophosphate phosphohydrolase</fullName>
    </alternativeName>
</protein>
<evidence type="ECO:0000256" key="1">
    <source>
        <dbReference type="ARBA" id="ARBA00000815"/>
    </source>
</evidence>
<dbReference type="AlphaFoldDB" id="A0A7C3UV03"/>
<comment type="subcellular location">
    <subcellularLocation>
        <location evidence="7">Cytoplasm</location>
    </subcellularLocation>
</comment>
<accession>A0A7C3UV03</accession>
<keyword evidence="4 7" id="KW-0479">Metal-binding</keyword>
<organism evidence="9">
    <name type="scientific">candidate division WOR-3 bacterium</name>
    <dbReference type="NCBI Taxonomy" id="2052148"/>
    <lineage>
        <taxon>Bacteria</taxon>
        <taxon>Bacteria division WOR-3</taxon>
    </lineage>
</organism>
<evidence type="ECO:0000313" key="9">
    <source>
        <dbReference type="EMBL" id="HGE99269.1"/>
    </source>
</evidence>
<dbReference type="HAMAP" id="MF_00060">
    <property type="entry name" value="SurE"/>
    <property type="match status" value="1"/>
</dbReference>
<comment type="caution">
    <text evidence="9">The sequence shown here is derived from an EMBL/GenBank/DDBJ whole genome shotgun (WGS) entry which is preliminary data.</text>
</comment>
<evidence type="ECO:0000259" key="8">
    <source>
        <dbReference type="Pfam" id="PF01975"/>
    </source>
</evidence>